<evidence type="ECO:0000313" key="2">
    <source>
        <dbReference type="Proteomes" id="UP000321805"/>
    </source>
</evidence>
<dbReference type="InterPro" id="IPR027417">
    <property type="entry name" value="P-loop_NTPase"/>
</dbReference>
<sequence length="320" mass="34357">MIRGGCVMAASNSTRPVGVPARGPLFINGFHRSGTTVMACAVTDAVGGITTTVGVLARSIPSLDSFLKALDAGPADRGVDRLPVTPQTAEEYGFLLHHLTGKRALYGHPGGVPLLREHIASLAAEAPDATIVLKNPWEVGHEARLLADYPDAHIILLRRRLADIERSIDRALPRASTSAYLRALDGDSVRLEALLASRWRRPLWRWVLRMALRGRAFRLAASVRRLPPDRVALLSYDELRSDPAAGAAWAAHLIDPQALAQAFARHAFAEHDGAAPASLVQRALDRRWARAWAQVRAAQARAGILAGPAGPVSPASRAAT</sequence>
<protein>
    <submittedName>
        <fullName evidence="1">Sulfotransferase</fullName>
    </submittedName>
</protein>
<dbReference type="Gene3D" id="3.40.50.300">
    <property type="entry name" value="P-loop containing nucleotide triphosphate hydrolases"/>
    <property type="match status" value="1"/>
</dbReference>
<dbReference type="OrthoDB" id="1441538at2"/>
<dbReference type="AlphaFoldDB" id="A0A5B8U5D9"/>
<dbReference type="KEGG" id="bsol:FSW04_12690"/>
<dbReference type="Pfam" id="PF13469">
    <property type="entry name" value="Sulfotransfer_3"/>
    <property type="match status" value="1"/>
</dbReference>
<proteinExistence type="predicted"/>
<keyword evidence="2" id="KW-1185">Reference proteome</keyword>
<dbReference type="SUPFAM" id="SSF52540">
    <property type="entry name" value="P-loop containing nucleoside triphosphate hydrolases"/>
    <property type="match status" value="1"/>
</dbReference>
<dbReference type="EMBL" id="CP042430">
    <property type="protein sequence ID" value="QEC48339.1"/>
    <property type="molecule type" value="Genomic_DNA"/>
</dbReference>
<dbReference type="Proteomes" id="UP000321805">
    <property type="component" value="Chromosome"/>
</dbReference>
<organism evidence="1 2">
    <name type="scientific">Baekduia soli</name>
    <dbReference type="NCBI Taxonomy" id="496014"/>
    <lineage>
        <taxon>Bacteria</taxon>
        <taxon>Bacillati</taxon>
        <taxon>Actinomycetota</taxon>
        <taxon>Thermoleophilia</taxon>
        <taxon>Solirubrobacterales</taxon>
        <taxon>Baekduiaceae</taxon>
        <taxon>Baekduia</taxon>
    </lineage>
</organism>
<keyword evidence="1" id="KW-0808">Transferase</keyword>
<reference evidence="1 2" key="1">
    <citation type="journal article" date="2018" name="J. Microbiol.">
        <title>Baekduia soli gen. nov., sp. nov., a novel bacterium isolated from the soil of Baekdu Mountain and proposal of a novel family name, Baekduiaceae fam. nov.</title>
        <authorList>
            <person name="An D.S."/>
            <person name="Siddiqi M.Z."/>
            <person name="Kim K.H."/>
            <person name="Yu H.S."/>
            <person name="Im W.T."/>
        </authorList>
    </citation>
    <scope>NUCLEOTIDE SEQUENCE [LARGE SCALE GENOMIC DNA]</scope>
    <source>
        <strain evidence="1 2">BR7-21</strain>
    </source>
</reference>
<dbReference type="RefSeq" id="WP_146919765.1">
    <property type="nucleotide sequence ID" value="NZ_CP042430.1"/>
</dbReference>
<gene>
    <name evidence="1" type="ORF">FSW04_12690</name>
</gene>
<accession>A0A5B8U5D9</accession>
<name>A0A5B8U5D9_9ACTN</name>
<dbReference type="GO" id="GO:0016740">
    <property type="term" value="F:transferase activity"/>
    <property type="evidence" value="ECO:0007669"/>
    <property type="project" value="UniProtKB-KW"/>
</dbReference>
<evidence type="ECO:0000313" key="1">
    <source>
        <dbReference type="EMBL" id="QEC48339.1"/>
    </source>
</evidence>